<protein>
    <submittedName>
        <fullName evidence="1">Unannotated protein</fullName>
    </submittedName>
</protein>
<accession>A0A6J7H3W1</accession>
<reference evidence="1" key="1">
    <citation type="submission" date="2020-05" db="EMBL/GenBank/DDBJ databases">
        <authorList>
            <person name="Chiriac C."/>
            <person name="Salcher M."/>
            <person name="Ghai R."/>
            <person name="Kavagutti S V."/>
        </authorList>
    </citation>
    <scope>NUCLEOTIDE SEQUENCE</scope>
</reference>
<name>A0A6J7H3W1_9ZZZZ</name>
<gene>
    <name evidence="1" type="ORF">UFOPK3614_00573</name>
</gene>
<sequence length="489" mass="54171">MKTRTVSLLLCALIISSSTTAQAASPVKTKSAPKQSATPKKVFYKAPKSAPLSTIYDTEGCAVGFDSSGKQVTTPILQALVNNVWLDVKTIEIGWKKTCNDSRLPNNKYFAFARAALGNNLKIRWKFIGPVNIFGRDESGNGISRPVTFYQRKKVVFYDPPPMAGANPITFANITSRIDEIAPIVWQNSQDVIAQNANLPGAKTPFVIYRSPHLGDGFYKDASLWMKRVNSLYANFAHPIKTYLYFTTGQDLESTYKEVSKSINDSYARDIKELYGSSIFGRSIDCKGSSPGRAHTQFPELIGMVFAGSCIDGEFNNEDMVTHEYTHQIQEAQLWNGQRSGRDIVEPCWMVEGQATLTAGVELDTLQRYLDTKFGMSHPYLLGPGGTDYVDNPKITWTKEYVLNYYKDANIPSECKKTNKFALSYSVGFLTVEALSAIRGIESHMSFEQKLGAGVPFDKAFINTFGISWDEAAPILATVVATQMAKVNN</sequence>
<proteinExistence type="predicted"/>
<evidence type="ECO:0000313" key="1">
    <source>
        <dbReference type="EMBL" id="CAB4915677.1"/>
    </source>
</evidence>
<organism evidence="1">
    <name type="scientific">freshwater metagenome</name>
    <dbReference type="NCBI Taxonomy" id="449393"/>
    <lineage>
        <taxon>unclassified sequences</taxon>
        <taxon>metagenomes</taxon>
        <taxon>ecological metagenomes</taxon>
    </lineage>
</organism>
<dbReference type="AlphaFoldDB" id="A0A6J7H3W1"/>
<dbReference type="EMBL" id="CAFBMS010000024">
    <property type="protein sequence ID" value="CAB4915677.1"/>
    <property type="molecule type" value="Genomic_DNA"/>
</dbReference>